<dbReference type="AlphaFoldDB" id="A0A242MVD4"/>
<dbReference type="RefSeq" id="WP_075357343.1">
    <property type="nucleotide sequence ID" value="NZ_MSRG01000009.1"/>
</dbReference>
<evidence type="ECO:0000313" key="1">
    <source>
        <dbReference type="EMBL" id="OTP75398.1"/>
    </source>
</evidence>
<evidence type="ECO:0008006" key="3">
    <source>
        <dbReference type="Google" id="ProtNLM"/>
    </source>
</evidence>
<organism evidence="1 2">
    <name type="scientific">Caballeronia sordidicola</name>
    <name type="common">Burkholderia sordidicola</name>
    <dbReference type="NCBI Taxonomy" id="196367"/>
    <lineage>
        <taxon>Bacteria</taxon>
        <taxon>Pseudomonadati</taxon>
        <taxon>Pseudomonadota</taxon>
        <taxon>Betaproteobacteria</taxon>
        <taxon>Burkholderiales</taxon>
        <taxon>Burkholderiaceae</taxon>
        <taxon>Caballeronia</taxon>
    </lineage>
</organism>
<comment type="caution">
    <text evidence="1">The sequence shown here is derived from an EMBL/GenBank/DDBJ whole genome shotgun (WGS) entry which is preliminary data.</text>
</comment>
<evidence type="ECO:0000313" key="2">
    <source>
        <dbReference type="Proteomes" id="UP000195221"/>
    </source>
</evidence>
<gene>
    <name evidence="1" type="ORF">PAMC26577_13315</name>
</gene>
<protein>
    <recommendedName>
        <fullName evidence="3">Methyl-accepting chemotaxis protein</fullName>
    </recommendedName>
</protein>
<accession>A0A242MVD4</accession>
<name>A0A242MVD4_CABSO</name>
<proteinExistence type="predicted"/>
<dbReference type="Proteomes" id="UP000195221">
    <property type="component" value="Unassembled WGS sequence"/>
</dbReference>
<sequence length="132" mass="14947">MSIDTSHLRFIEKSAFASDKWNDFAKAEETKEFRQLRLKHDLHIEAIAKKFAGVMSGDTELSFGTLGELRDGMLRLYQLAMVYEKASTKVGEQWLGMAGEINAALSVRVSEVQASLARVHTWVKRIEDLSEK</sequence>
<reference evidence="1 2" key="1">
    <citation type="submission" date="2017-03" db="EMBL/GenBank/DDBJ databases">
        <title>Genome analysis of strain PAMC 26577.</title>
        <authorList>
            <person name="Oh H.-M."/>
            <person name="Yang J.-A."/>
        </authorList>
    </citation>
    <scope>NUCLEOTIDE SEQUENCE [LARGE SCALE GENOMIC DNA]</scope>
    <source>
        <strain evidence="1 2">PAMC 26577</strain>
    </source>
</reference>
<dbReference type="EMBL" id="NBTZ01000050">
    <property type="protein sequence ID" value="OTP75398.1"/>
    <property type="molecule type" value="Genomic_DNA"/>
</dbReference>